<evidence type="ECO:0000313" key="3">
    <source>
        <dbReference type="EMBL" id="KDQ17505.1"/>
    </source>
</evidence>
<protein>
    <submittedName>
        <fullName evidence="3">Uncharacterized protein</fullName>
    </submittedName>
</protein>
<keyword evidence="2" id="KW-0472">Membrane</keyword>
<feature type="region of interest" description="Disordered" evidence="1">
    <location>
        <begin position="86"/>
        <end position="115"/>
    </location>
</feature>
<keyword evidence="2" id="KW-0812">Transmembrane</keyword>
<name>A0A067MS11_BOTB1</name>
<sequence>MSSLPPKPPMHDQSVPRTFNRLAKRDPQLYPLAAIMVAVVGTAGYFLMHKGQTSDPAKAFGQVTGPWEAKDGSKVTEWKYRYKTKKQEGEMPSAMSEQVRELNWHPGDTTHSRVQ</sequence>
<gene>
    <name evidence="3" type="ORF">BOTBODRAFT_171978</name>
</gene>
<dbReference type="OrthoDB" id="3141857at2759"/>
<feature type="transmembrane region" description="Helical" evidence="2">
    <location>
        <begin position="29"/>
        <end position="48"/>
    </location>
</feature>
<evidence type="ECO:0000313" key="4">
    <source>
        <dbReference type="Proteomes" id="UP000027195"/>
    </source>
</evidence>
<dbReference type="EMBL" id="KL198023">
    <property type="protein sequence ID" value="KDQ17505.1"/>
    <property type="molecule type" value="Genomic_DNA"/>
</dbReference>
<dbReference type="InParanoid" id="A0A067MS11"/>
<dbReference type="Proteomes" id="UP000027195">
    <property type="component" value="Unassembled WGS sequence"/>
</dbReference>
<dbReference type="PANTHER" id="PTHR40466">
    <property type="entry name" value="EXPRESSED PROTEIN"/>
    <property type="match status" value="1"/>
</dbReference>
<dbReference type="PANTHER" id="PTHR40466:SF1">
    <property type="entry name" value="FUNGAL PROTEIN"/>
    <property type="match status" value="1"/>
</dbReference>
<evidence type="ECO:0000256" key="2">
    <source>
        <dbReference type="SAM" id="Phobius"/>
    </source>
</evidence>
<evidence type="ECO:0000256" key="1">
    <source>
        <dbReference type="SAM" id="MobiDB-lite"/>
    </source>
</evidence>
<dbReference type="InterPro" id="IPR039965">
    <property type="entry name" value="C3H7.08c"/>
</dbReference>
<dbReference type="HOGENOM" id="CLU_2108655_0_0_1"/>
<accession>A0A067MS11</accession>
<proteinExistence type="predicted"/>
<reference evidence="4" key="1">
    <citation type="journal article" date="2014" name="Proc. Natl. Acad. Sci. U.S.A.">
        <title>Extensive sampling of basidiomycete genomes demonstrates inadequacy of the white-rot/brown-rot paradigm for wood decay fungi.</title>
        <authorList>
            <person name="Riley R."/>
            <person name="Salamov A.A."/>
            <person name="Brown D.W."/>
            <person name="Nagy L.G."/>
            <person name="Floudas D."/>
            <person name="Held B.W."/>
            <person name="Levasseur A."/>
            <person name="Lombard V."/>
            <person name="Morin E."/>
            <person name="Otillar R."/>
            <person name="Lindquist E.A."/>
            <person name="Sun H."/>
            <person name="LaButti K.M."/>
            <person name="Schmutz J."/>
            <person name="Jabbour D."/>
            <person name="Luo H."/>
            <person name="Baker S.E."/>
            <person name="Pisabarro A.G."/>
            <person name="Walton J.D."/>
            <person name="Blanchette R.A."/>
            <person name="Henrissat B."/>
            <person name="Martin F."/>
            <person name="Cullen D."/>
            <person name="Hibbett D.S."/>
            <person name="Grigoriev I.V."/>
        </authorList>
    </citation>
    <scope>NUCLEOTIDE SEQUENCE [LARGE SCALE GENOMIC DNA]</scope>
    <source>
        <strain evidence="4">FD-172 SS1</strain>
    </source>
</reference>
<keyword evidence="4" id="KW-1185">Reference proteome</keyword>
<dbReference type="AlphaFoldDB" id="A0A067MS11"/>
<organism evidence="3 4">
    <name type="scientific">Botryobasidium botryosum (strain FD-172 SS1)</name>
    <dbReference type="NCBI Taxonomy" id="930990"/>
    <lineage>
        <taxon>Eukaryota</taxon>
        <taxon>Fungi</taxon>
        <taxon>Dikarya</taxon>
        <taxon>Basidiomycota</taxon>
        <taxon>Agaricomycotina</taxon>
        <taxon>Agaricomycetes</taxon>
        <taxon>Cantharellales</taxon>
        <taxon>Botryobasidiaceae</taxon>
        <taxon>Botryobasidium</taxon>
    </lineage>
</organism>
<feature type="compositionally biased region" description="Basic and acidic residues" evidence="1">
    <location>
        <begin position="98"/>
        <end position="115"/>
    </location>
</feature>
<keyword evidence="2" id="KW-1133">Transmembrane helix</keyword>